<evidence type="ECO:0000313" key="7">
    <source>
        <dbReference type="EMBL" id="KAH7575799.1"/>
    </source>
</evidence>
<dbReference type="InterPro" id="IPR013128">
    <property type="entry name" value="Peptidase_C1A"/>
</dbReference>
<reference evidence="7 8" key="1">
    <citation type="submission" date="2021-02" db="EMBL/GenBank/DDBJ databases">
        <title>Plant Genome Project.</title>
        <authorList>
            <person name="Zhang R.-G."/>
        </authorList>
    </citation>
    <scope>NUCLEOTIDE SEQUENCE [LARGE SCALE GENOMIC DNA]</scope>
    <source>
        <tissue evidence="7">Leaves</tissue>
    </source>
</reference>
<evidence type="ECO:0000256" key="2">
    <source>
        <dbReference type="ARBA" id="ARBA00022670"/>
    </source>
</evidence>
<dbReference type="InterPro" id="IPR013201">
    <property type="entry name" value="Prot_inhib_I29"/>
</dbReference>
<evidence type="ECO:0000256" key="4">
    <source>
        <dbReference type="ARBA" id="ARBA00022807"/>
    </source>
</evidence>
<gene>
    <name evidence="7" type="ORF">JRO89_XS02G0222700</name>
</gene>
<dbReference type="InterPro" id="IPR000668">
    <property type="entry name" value="Peptidase_C1A_C"/>
</dbReference>
<dbReference type="EMBL" id="JAFEMO010000002">
    <property type="protein sequence ID" value="KAH7575799.1"/>
    <property type="molecule type" value="Genomic_DNA"/>
</dbReference>
<evidence type="ECO:0000256" key="1">
    <source>
        <dbReference type="ARBA" id="ARBA00008455"/>
    </source>
</evidence>
<name>A0ABQ8IH97_9ROSI</name>
<dbReference type="Gene3D" id="3.90.70.10">
    <property type="entry name" value="Cysteine proteinases"/>
    <property type="match status" value="2"/>
</dbReference>
<protein>
    <submittedName>
        <fullName evidence="7">Uncharacterized protein</fullName>
    </submittedName>
</protein>
<dbReference type="Pfam" id="PF08246">
    <property type="entry name" value="Inhibitor_I29"/>
    <property type="match status" value="1"/>
</dbReference>
<comment type="caution">
    <text evidence="7">The sequence shown here is derived from an EMBL/GenBank/DDBJ whole genome shotgun (WGS) entry which is preliminary data.</text>
</comment>
<dbReference type="SMART" id="SM00645">
    <property type="entry name" value="Pept_C1"/>
    <property type="match status" value="1"/>
</dbReference>
<dbReference type="Proteomes" id="UP000827721">
    <property type="component" value="Unassembled WGS sequence"/>
</dbReference>
<evidence type="ECO:0000256" key="3">
    <source>
        <dbReference type="ARBA" id="ARBA00022801"/>
    </source>
</evidence>
<dbReference type="SUPFAM" id="SSF54001">
    <property type="entry name" value="Cysteine proteinases"/>
    <property type="match status" value="1"/>
</dbReference>
<keyword evidence="3" id="KW-0378">Hydrolase</keyword>
<feature type="domain" description="Cathepsin propeptide inhibitor" evidence="6">
    <location>
        <begin position="31"/>
        <end position="87"/>
    </location>
</feature>
<dbReference type="PANTHER" id="PTHR12411">
    <property type="entry name" value="CYSTEINE PROTEASE FAMILY C1-RELATED"/>
    <property type="match status" value="1"/>
</dbReference>
<dbReference type="SMART" id="SM00848">
    <property type="entry name" value="Inhibitor_I29"/>
    <property type="match status" value="1"/>
</dbReference>
<proteinExistence type="inferred from homology"/>
<dbReference type="InterPro" id="IPR038765">
    <property type="entry name" value="Papain-like_cys_pep_sf"/>
</dbReference>
<evidence type="ECO:0000259" key="5">
    <source>
        <dbReference type="SMART" id="SM00645"/>
    </source>
</evidence>
<evidence type="ECO:0000313" key="8">
    <source>
        <dbReference type="Proteomes" id="UP000827721"/>
    </source>
</evidence>
<keyword evidence="4" id="KW-0788">Thiol protease</keyword>
<dbReference type="Pfam" id="PF00112">
    <property type="entry name" value="Peptidase_C1"/>
    <property type="match status" value="1"/>
</dbReference>
<keyword evidence="2" id="KW-0645">Protease</keyword>
<feature type="domain" description="Peptidase C1A papain C-terminal" evidence="5">
    <location>
        <begin position="117"/>
        <end position="216"/>
    </location>
</feature>
<comment type="similarity">
    <text evidence="1">Belongs to the peptidase C1 family.</text>
</comment>
<evidence type="ECO:0000259" key="6">
    <source>
        <dbReference type="SMART" id="SM00848"/>
    </source>
</evidence>
<accession>A0ABQ8IH97</accession>
<keyword evidence="8" id="KW-1185">Reference proteome</keyword>
<organism evidence="7 8">
    <name type="scientific">Xanthoceras sorbifolium</name>
    <dbReference type="NCBI Taxonomy" id="99658"/>
    <lineage>
        <taxon>Eukaryota</taxon>
        <taxon>Viridiplantae</taxon>
        <taxon>Streptophyta</taxon>
        <taxon>Embryophyta</taxon>
        <taxon>Tracheophyta</taxon>
        <taxon>Spermatophyta</taxon>
        <taxon>Magnoliopsida</taxon>
        <taxon>eudicotyledons</taxon>
        <taxon>Gunneridae</taxon>
        <taxon>Pentapetalae</taxon>
        <taxon>rosids</taxon>
        <taxon>malvids</taxon>
        <taxon>Sapindales</taxon>
        <taxon>Sapindaceae</taxon>
        <taxon>Xanthoceroideae</taxon>
        <taxon>Xanthoceras</taxon>
    </lineage>
</organism>
<sequence>MFNPKQKLIRQVVSSDGLDDRMLLSKFEHQFSEFKKMYNKAYDTEEENEHRFGVFMSNLLKARRHKKLDPTATHGVTKFFDLTPSEFHVPFLMTEKLQRPKLPNSIYNAPILSTNDLPRQVDWRNRSAVTSVKDQGHCKASWAFSAVGIMEAVHYQRSFDLVDLSAQQILDCDSNAGSHGELLVGYDANRNWTIKNSWGTNWGEEGYYRLCKGYIT</sequence>